<protein>
    <submittedName>
        <fullName evidence="13">TonB-dependent outermembrane copper receptor OprC</fullName>
    </submittedName>
</protein>
<evidence type="ECO:0000256" key="1">
    <source>
        <dbReference type="ARBA" id="ARBA00004571"/>
    </source>
</evidence>
<feature type="domain" description="TonB-dependent receptor plug" evidence="12">
    <location>
        <begin position="53"/>
        <end position="144"/>
    </location>
</feature>
<feature type="domain" description="TonB-dependent receptor-like beta-barrel" evidence="11">
    <location>
        <begin position="195"/>
        <end position="637"/>
    </location>
</feature>
<feature type="chain" id="PRO_5003947865" evidence="10">
    <location>
        <begin position="23"/>
        <end position="677"/>
    </location>
</feature>
<sequence length="677" mass="74206">MSERLLLVGLGLGLLSAAGAQAQSADNRLAPVVITSVAPQAGPVTETNPKTPRQPVPASDAADYLKTIPGFSAIRSGGSNGDPVLRGQFGSRINLLVDGGEMIGACPNRMDAPSSYIAPENFDRLTVIKGPQSVQWGPVGSAGTVLFERDPEYFSQPDVMVDAQLLGGSYGRSDQRLDATLGNRLGYLRLAGNHSRSGDYEDGNGDTVPSRWDKWNTDMAVGWTPDADSVIELTAGTGDGEARYAGRGMDGSQFKRESLGLRVDFRNLGDVLDRMEGRVYYNYADHVMDNYSLRTPSGTGMMAGPMAADVDRRTLGGRFKLTWQGVHWQALAGVDAQTSEHRERSAMGVDAYLNEPWARDAEFQQYGFFTELRHDLGEQDRLIAGVRVDANQARDYRDTLGHGMMAMPNPTRRDTRNDTLPSGFVRYERNLSAHSNYYVGIGHVARFPDYWELFSPDQGPEGSANAFAGIEPEKTTQLDIGSQYRKGRLEIWTSAYAGQVNDYILFDYQSSMMGYTTRAENIDAVIAGAELGGRYRFTPQWSGDASLAYAWGENRDDHQALPQMPPLEARFTATYERGAWSAAALWRVVAAQHRTAVDKGNVVGRDLGDSAGFAVVSVNGAYRLNEQFTVSAGVDNLFDRAYAEHLNLAGNAGFGFPSDTRINEPGRLLWAKLDWRY</sequence>
<keyword evidence="4 8" id="KW-0812">Transmembrane</keyword>
<dbReference type="EMBL" id="AMRJ01000024">
    <property type="protein sequence ID" value="EKF73530.1"/>
    <property type="molecule type" value="Genomic_DNA"/>
</dbReference>
<dbReference type="GO" id="GO:0015344">
    <property type="term" value="F:siderophore uptake transmembrane transporter activity"/>
    <property type="evidence" value="ECO:0007669"/>
    <property type="project" value="TreeGrafter"/>
</dbReference>
<dbReference type="eggNOG" id="COG4771">
    <property type="taxonomic scope" value="Bacteria"/>
</dbReference>
<accession>L0WCQ9</accession>
<name>L0WCQ9_9GAMM</name>
<keyword evidence="14" id="KW-1185">Reference proteome</keyword>
<dbReference type="SUPFAM" id="SSF56935">
    <property type="entry name" value="Porins"/>
    <property type="match status" value="1"/>
</dbReference>
<reference evidence="13 14" key="1">
    <citation type="journal article" date="2012" name="J. Bacteriol.">
        <title>Genome Sequence of the Alkane-Degrading Bacterium Alcanivorax hongdengensis Type Strain A-11-3.</title>
        <authorList>
            <person name="Lai Q."/>
            <person name="Shao Z."/>
        </authorList>
    </citation>
    <scope>NUCLEOTIDE SEQUENCE [LARGE SCALE GENOMIC DNA]</scope>
    <source>
        <strain evidence="13 14">A-11-3</strain>
    </source>
</reference>
<dbReference type="Gene3D" id="2.40.170.20">
    <property type="entry name" value="TonB-dependent receptor, beta-barrel domain"/>
    <property type="match status" value="1"/>
</dbReference>
<dbReference type="GO" id="GO:0044718">
    <property type="term" value="P:siderophore transmembrane transport"/>
    <property type="evidence" value="ECO:0007669"/>
    <property type="project" value="TreeGrafter"/>
</dbReference>
<keyword evidence="13" id="KW-0675">Receptor</keyword>
<dbReference type="GO" id="GO:0009279">
    <property type="term" value="C:cell outer membrane"/>
    <property type="evidence" value="ECO:0007669"/>
    <property type="project" value="UniProtKB-SubCell"/>
</dbReference>
<organism evidence="13 14">
    <name type="scientific">Alcanivorax hongdengensis A-11-3</name>
    <dbReference type="NCBI Taxonomy" id="1177179"/>
    <lineage>
        <taxon>Bacteria</taxon>
        <taxon>Pseudomonadati</taxon>
        <taxon>Pseudomonadota</taxon>
        <taxon>Gammaproteobacteria</taxon>
        <taxon>Oceanospirillales</taxon>
        <taxon>Alcanivoracaceae</taxon>
        <taxon>Alcanivorax</taxon>
    </lineage>
</organism>
<keyword evidence="7 8" id="KW-0998">Cell outer membrane</keyword>
<dbReference type="CDD" id="cd01347">
    <property type="entry name" value="ligand_gated_channel"/>
    <property type="match status" value="1"/>
</dbReference>
<proteinExistence type="inferred from homology"/>
<evidence type="ECO:0000313" key="14">
    <source>
        <dbReference type="Proteomes" id="UP000010164"/>
    </source>
</evidence>
<gene>
    <name evidence="13" type="ORF">A11A3_13370</name>
</gene>
<keyword evidence="3 8" id="KW-1134">Transmembrane beta strand</keyword>
<dbReference type="InterPro" id="IPR036942">
    <property type="entry name" value="Beta-barrel_TonB_sf"/>
</dbReference>
<dbReference type="InterPro" id="IPR039426">
    <property type="entry name" value="TonB-dep_rcpt-like"/>
</dbReference>
<dbReference type="PANTHER" id="PTHR30069:SF49">
    <property type="entry name" value="OUTER MEMBRANE PROTEIN C"/>
    <property type="match status" value="1"/>
</dbReference>
<dbReference type="InterPro" id="IPR012910">
    <property type="entry name" value="Plug_dom"/>
</dbReference>
<dbReference type="Proteomes" id="UP000010164">
    <property type="component" value="Unassembled WGS sequence"/>
</dbReference>
<evidence type="ECO:0000256" key="9">
    <source>
        <dbReference type="RuleBase" id="RU003357"/>
    </source>
</evidence>
<evidence type="ECO:0000256" key="6">
    <source>
        <dbReference type="ARBA" id="ARBA00023136"/>
    </source>
</evidence>
<evidence type="ECO:0000256" key="3">
    <source>
        <dbReference type="ARBA" id="ARBA00022452"/>
    </source>
</evidence>
<evidence type="ECO:0000256" key="8">
    <source>
        <dbReference type="PROSITE-ProRule" id="PRU01360"/>
    </source>
</evidence>
<comment type="caution">
    <text evidence="13">The sequence shown here is derived from an EMBL/GenBank/DDBJ whole genome shotgun (WGS) entry which is preliminary data.</text>
</comment>
<feature type="signal peptide" evidence="10">
    <location>
        <begin position="1"/>
        <end position="22"/>
    </location>
</feature>
<keyword evidence="10" id="KW-0732">Signal</keyword>
<dbReference type="InterPro" id="IPR010100">
    <property type="entry name" value="TonB-dep_Cu_rcpt"/>
</dbReference>
<dbReference type="Pfam" id="PF00593">
    <property type="entry name" value="TonB_dep_Rec_b-barrel"/>
    <property type="match status" value="1"/>
</dbReference>
<evidence type="ECO:0000256" key="4">
    <source>
        <dbReference type="ARBA" id="ARBA00022692"/>
    </source>
</evidence>
<keyword evidence="2 8" id="KW-0813">Transport</keyword>
<keyword evidence="5 9" id="KW-0798">TonB box</keyword>
<evidence type="ECO:0000259" key="11">
    <source>
        <dbReference type="Pfam" id="PF00593"/>
    </source>
</evidence>
<dbReference type="PATRIC" id="fig|1177179.3.peg.2657"/>
<evidence type="ECO:0000259" key="12">
    <source>
        <dbReference type="Pfam" id="PF07715"/>
    </source>
</evidence>
<evidence type="ECO:0000256" key="2">
    <source>
        <dbReference type="ARBA" id="ARBA00022448"/>
    </source>
</evidence>
<comment type="similarity">
    <text evidence="8 9">Belongs to the TonB-dependent receptor family.</text>
</comment>
<dbReference type="PANTHER" id="PTHR30069">
    <property type="entry name" value="TONB-DEPENDENT OUTER MEMBRANE RECEPTOR"/>
    <property type="match status" value="1"/>
</dbReference>
<dbReference type="Pfam" id="PF07715">
    <property type="entry name" value="Plug"/>
    <property type="match status" value="1"/>
</dbReference>
<keyword evidence="6 8" id="KW-0472">Membrane</keyword>
<comment type="subcellular location">
    <subcellularLocation>
        <location evidence="1 8">Cell outer membrane</location>
        <topology evidence="1 8">Multi-pass membrane protein</topology>
    </subcellularLocation>
</comment>
<dbReference type="InterPro" id="IPR037066">
    <property type="entry name" value="Plug_dom_sf"/>
</dbReference>
<evidence type="ECO:0000313" key="13">
    <source>
        <dbReference type="EMBL" id="EKF73530.1"/>
    </source>
</evidence>
<evidence type="ECO:0000256" key="7">
    <source>
        <dbReference type="ARBA" id="ARBA00023237"/>
    </source>
</evidence>
<dbReference type="AlphaFoldDB" id="L0WCQ9"/>
<evidence type="ECO:0000256" key="5">
    <source>
        <dbReference type="ARBA" id="ARBA00023077"/>
    </source>
</evidence>
<dbReference type="STRING" id="1177179.A11A3_13370"/>
<dbReference type="Gene3D" id="2.170.130.10">
    <property type="entry name" value="TonB-dependent receptor, plug domain"/>
    <property type="match status" value="1"/>
</dbReference>
<evidence type="ECO:0000256" key="10">
    <source>
        <dbReference type="SAM" id="SignalP"/>
    </source>
</evidence>
<dbReference type="InterPro" id="IPR000531">
    <property type="entry name" value="Beta-barrel_TonB"/>
</dbReference>
<dbReference type="NCBIfam" id="TIGR01778">
    <property type="entry name" value="TonB-copper"/>
    <property type="match status" value="1"/>
</dbReference>
<dbReference type="PROSITE" id="PS52016">
    <property type="entry name" value="TONB_DEPENDENT_REC_3"/>
    <property type="match status" value="1"/>
</dbReference>